<protein>
    <submittedName>
        <fullName evidence="3">Uncharacterized protein</fullName>
    </submittedName>
</protein>
<evidence type="ECO:0000313" key="3">
    <source>
        <dbReference type="EMBL" id="QJD99867.1"/>
    </source>
</evidence>
<evidence type="ECO:0000313" key="4">
    <source>
        <dbReference type="Proteomes" id="UP000502415"/>
    </source>
</evidence>
<organism evidence="3 4">
    <name type="scientific">Massilia forsythiae</name>
    <dbReference type="NCBI Taxonomy" id="2728020"/>
    <lineage>
        <taxon>Bacteria</taxon>
        <taxon>Pseudomonadati</taxon>
        <taxon>Pseudomonadota</taxon>
        <taxon>Betaproteobacteria</taxon>
        <taxon>Burkholderiales</taxon>
        <taxon>Oxalobacteraceae</taxon>
        <taxon>Telluria group</taxon>
        <taxon>Massilia</taxon>
    </lineage>
</organism>
<accession>A0A7Z2VVH5</accession>
<name>A0A7Z2VVH5_9BURK</name>
<dbReference type="EMBL" id="CP051685">
    <property type="protein sequence ID" value="QJD99867.1"/>
    <property type="molecule type" value="Genomic_DNA"/>
</dbReference>
<keyword evidence="2" id="KW-1133">Transmembrane helix</keyword>
<feature type="compositionally biased region" description="Polar residues" evidence="1">
    <location>
        <begin position="1"/>
        <end position="14"/>
    </location>
</feature>
<proteinExistence type="predicted"/>
<feature type="transmembrane region" description="Helical" evidence="2">
    <location>
        <begin position="30"/>
        <end position="51"/>
    </location>
</feature>
<gene>
    <name evidence="3" type="ORF">HH212_07395</name>
</gene>
<dbReference type="InterPro" id="IPR054636">
    <property type="entry name" value="CydP"/>
</dbReference>
<dbReference type="KEGG" id="mfy:HH212_07395"/>
<dbReference type="AlphaFoldDB" id="A0A7Z2VVH5"/>
<dbReference type="Proteomes" id="UP000502415">
    <property type="component" value="Chromosome"/>
</dbReference>
<keyword evidence="2" id="KW-0472">Membrane</keyword>
<reference evidence="3 4" key="1">
    <citation type="submission" date="2020-04" db="EMBL/GenBank/DDBJ databases">
        <title>Genome sequencing of novel species.</title>
        <authorList>
            <person name="Heo J."/>
            <person name="Kim S.-J."/>
            <person name="Kim J.-S."/>
            <person name="Hong S.-B."/>
            <person name="Kwon S.-W."/>
        </authorList>
    </citation>
    <scope>NUCLEOTIDE SEQUENCE [LARGE SCALE GENOMIC DNA]</scope>
    <source>
        <strain evidence="3 4">GN2-R2</strain>
    </source>
</reference>
<keyword evidence="4" id="KW-1185">Reference proteome</keyword>
<evidence type="ECO:0000256" key="2">
    <source>
        <dbReference type="SAM" id="Phobius"/>
    </source>
</evidence>
<keyword evidence="2" id="KW-0812">Transmembrane</keyword>
<dbReference type="RefSeq" id="WP_169434816.1">
    <property type="nucleotide sequence ID" value="NZ_CP051685.1"/>
</dbReference>
<feature type="region of interest" description="Disordered" evidence="1">
    <location>
        <begin position="1"/>
        <end position="26"/>
    </location>
</feature>
<dbReference type="NCBIfam" id="NF045611">
    <property type="entry name" value="small_CydP"/>
    <property type="match status" value="1"/>
</dbReference>
<evidence type="ECO:0000256" key="1">
    <source>
        <dbReference type="SAM" id="MobiDB-lite"/>
    </source>
</evidence>
<sequence>MTTVLSRVSAQADSPTRHQENRHQPRSQRLALTLCVTIAIKCLLLYGLWYACFSHPQTKHMLLPADQVQRHLFSTPAAHGFSSHPSR</sequence>